<name>A0ACB6RPE1_9PLEO</name>
<sequence>RDNANQQLHHLSQHQEYKLCTYIEELTDHSLPPTRQMVQNFASGIAHVRISESWVTRFLNHHRDTLLCCYSAAMDAQRHYANSSKKYAAYFTLLHSK</sequence>
<gene>
    <name evidence="1" type="ORF">BU25DRAFT_309521</name>
</gene>
<evidence type="ECO:0000313" key="1">
    <source>
        <dbReference type="EMBL" id="KAF2623771.1"/>
    </source>
</evidence>
<feature type="non-terminal residue" evidence="1">
    <location>
        <position position="1"/>
    </location>
</feature>
<feature type="non-terminal residue" evidence="1">
    <location>
        <position position="97"/>
    </location>
</feature>
<dbReference type="EMBL" id="MU006735">
    <property type="protein sequence ID" value="KAF2623771.1"/>
    <property type="molecule type" value="Genomic_DNA"/>
</dbReference>
<dbReference type="Proteomes" id="UP000799754">
    <property type="component" value="Unassembled WGS sequence"/>
</dbReference>
<proteinExistence type="predicted"/>
<organism evidence="1 2">
    <name type="scientific">Macroventuria anomochaeta</name>
    <dbReference type="NCBI Taxonomy" id="301207"/>
    <lineage>
        <taxon>Eukaryota</taxon>
        <taxon>Fungi</taxon>
        <taxon>Dikarya</taxon>
        <taxon>Ascomycota</taxon>
        <taxon>Pezizomycotina</taxon>
        <taxon>Dothideomycetes</taxon>
        <taxon>Pleosporomycetidae</taxon>
        <taxon>Pleosporales</taxon>
        <taxon>Pleosporineae</taxon>
        <taxon>Didymellaceae</taxon>
        <taxon>Macroventuria</taxon>
    </lineage>
</organism>
<evidence type="ECO:0000313" key="2">
    <source>
        <dbReference type="Proteomes" id="UP000799754"/>
    </source>
</evidence>
<keyword evidence="2" id="KW-1185">Reference proteome</keyword>
<protein>
    <submittedName>
        <fullName evidence="1">Uncharacterized protein</fullName>
    </submittedName>
</protein>
<comment type="caution">
    <text evidence="1">The sequence shown here is derived from an EMBL/GenBank/DDBJ whole genome shotgun (WGS) entry which is preliminary data.</text>
</comment>
<accession>A0ACB6RPE1</accession>
<reference evidence="1" key="1">
    <citation type="journal article" date="2020" name="Stud. Mycol.">
        <title>101 Dothideomycetes genomes: a test case for predicting lifestyles and emergence of pathogens.</title>
        <authorList>
            <person name="Haridas S."/>
            <person name="Albert R."/>
            <person name="Binder M."/>
            <person name="Bloem J."/>
            <person name="Labutti K."/>
            <person name="Salamov A."/>
            <person name="Andreopoulos B."/>
            <person name="Baker S."/>
            <person name="Barry K."/>
            <person name="Bills G."/>
            <person name="Bluhm B."/>
            <person name="Cannon C."/>
            <person name="Castanera R."/>
            <person name="Culley D."/>
            <person name="Daum C."/>
            <person name="Ezra D."/>
            <person name="Gonzalez J."/>
            <person name="Henrissat B."/>
            <person name="Kuo A."/>
            <person name="Liang C."/>
            <person name="Lipzen A."/>
            <person name="Lutzoni F."/>
            <person name="Magnuson J."/>
            <person name="Mondo S."/>
            <person name="Nolan M."/>
            <person name="Ohm R."/>
            <person name="Pangilinan J."/>
            <person name="Park H.-J."/>
            <person name="Ramirez L."/>
            <person name="Alfaro M."/>
            <person name="Sun H."/>
            <person name="Tritt A."/>
            <person name="Yoshinaga Y."/>
            <person name="Zwiers L.-H."/>
            <person name="Turgeon B."/>
            <person name="Goodwin S."/>
            <person name="Spatafora J."/>
            <person name="Crous P."/>
            <person name="Grigoriev I."/>
        </authorList>
    </citation>
    <scope>NUCLEOTIDE SEQUENCE</scope>
    <source>
        <strain evidence="1">CBS 525.71</strain>
    </source>
</reference>